<reference evidence="2 3" key="1">
    <citation type="submission" date="2018-04" db="EMBL/GenBank/DDBJ databases">
        <title>WGS assembly of Panicum hallii var. hallii HAL2.</title>
        <authorList>
            <person name="Lovell J."/>
            <person name="Jenkins J."/>
            <person name="Lowry D."/>
            <person name="Mamidi S."/>
            <person name="Sreedasyam A."/>
            <person name="Weng X."/>
            <person name="Barry K."/>
            <person name="Bonette J."/>
            <person name="Campitelli B."/>
            <person name="Daum C."/>
            <person name="Gordon S."/>
            <person name="Gould B."/>
            <person name="Lipzen A."/>
            <person name="MacQueen A."/>
            <person name="Palacio-Mejia J."/>
            <person name="Plott C."/>
            <person name="Shakirov E."/>
            <person name="Shu S."/>
            <person name="Yoshinaga Y."/>
            <person name="Zane M."/>
            <person name="Rokhsar D."/>
            <person name="Grimwood J."/>
            <person name="Schmutz J."/>
            <person name="Juenger T."/>
        </authorList>
    </citation>
    <scope>NUCLEOTIDE SEQUENCE [LARGE SCALE GENOMIC DNA]</scope>
    <source>
        <strain evidence="3">cv. HAL2</strain>
        <strain evidence="2">HAL2</strain>
    </source>
</reference>
<organism evidence="2 3">
    <name type="scientific">Panicum hallii var. hallii</name>
    <dbReference type="NCBI Taxonomy" id="1504633"/>
    <lineage>
        <taxon>Eukaryota</taxon>
        <taxon>Viridiplantae</taxon>
        <taxon>Streptophyta</taxon>
        <taxon>Embryophyta</taxon>
        <taxon>Tracheophyta</taxon>
        <taxon>Spermatophyta</taxon>
        <taxon>Magnoliopsida</taxon>
        <taxon>Liliopsida</taxon>
        <taxon>Poales</taxon>
        <taxon>Poaceae</taxon>
        <taxon>PACMAD clade</taxon>
        <taxon>Panicoideae</taxon>
        <taxon>Panicodae</taxon>
        <taxon>Paniceae</taxon>
        <taxon>Panicinae</taxon>
        <taxon>Panicum</taxon>
        <taxon>Panicum sect. Panicum</taxon>
    </lineage>
</organism>
<evidence type="ECO:0000256" key="1">
    <source>
        <dbReference type="SAM" id="MobiDB-lite"/>
    </source>
</evidence>
<proteinExistence type="predicted"/>
<dbReference type="EMBL" id="CM009750">
    <property type="protein sequence ID" value="PUZ69241.1"/>
    <property type="molecule type" value="Genomic_DNA"/>
</dbReference>
<feature type="compositionally biased region" description="Polar residues" evidence="1">
    <location>
        <begin position="38"/>
        <end position="52"/>
    </location>
</feature>
<protein>
    <submittedName>
        <fullName evidence="2">Uncharacterized protein</fullName>
    </submittedName>
</protein>
<name>A0A2T7EN41_9POAL</name>
<dbReference type="Proteomes" id="UP000244336">
    <property type="component" value="Chromosome 2"/>
</dbReference>
<dbReference type="EMBL" id="CM009750">
    <property type="protein sequence ID" value="PUZ69240.1"/>
    <property type="molecule type" value="Genomic_DNA"/>
</dbReference>
<sequence>MEPCTSTGMATCPLPENGTFLTVCLGPQTDKHVLKSPPKSQLANPNRSNPPHLTSGLVPTLYAATQFWPQPHPGAAPIRRRHPFPPTPLHSGAAPIHRSASQSADSHPSRPHVRFLRIPARRRRMMVDHKMQAEEGCVGCGPQEAHGEIQKREVGFNHKIRHVKPA</sequence>
<keyword evidence="3" id="KW-1185">Reference proteome</keyword>
<dbReference type="Gramene" id="PUZ69240">
    <property type="protein sequence ID" value="PUZ69240"/>
    <property type="gene ID" value="GQ55_2G092400"/>
</dbReference>
<evidence type="ECO:0000313" key="2">
    <source>
        <dbReference type="EMBL" id="PUZ69240.1"/>
    </source>
</evidence>
<feature type="region of interest" description="Disordered" evidence="1">
    <location>
        <begin position="32"/>
        <end position="56"/>
    </location>
</feature>
<evidence type="ECO:0000313" key="3">
    <source>
        <dbReference type="Proteomes" id="UP000244336"/>
    </source>
</evidence>
<accession>A0A2T7EN41</accession>
<dbReference type="Gramene" id="PUZ69241">
    <property type="protein sequence ID" value="PUZ69241"/>
    <property type="gene ID" value="GQ55_2G092400"/>
</dbReference>
<gene>
    <name evidence="2" type="ORF">GQ55_2G092400</name>
</gene>
<dbReference type="AlphaFoldDB" id="A0A2T7EN41"/>
<feature type="region of interest" description="Disordered" evidence="1">
    <location>
        <begin position="68"/>
        <end position="111"/>
    </location>
</feature>